<dbReference type="AlphaFoldDB" id="A0A815B4C6"/>
<evidence type="ECO:0000313" key="1">
    <source>
        <dbReference type="EMBL" id="CAF1265471.1"/>
    </source>
</evidence>
<accession>A0A815B4C6</accession>
<dbReference type="EMBL" id="CAJNOJ010000189">
    <property type="protein sequence ID" value="CAF1265471.1"/>
    <property type="molecule type" value="Genomic_DNA"/>
</dbReference>
<organism evidence="1 2">
    <name type="scientific">Adineta ricciae</name>
    <name type="common">Rotifer</name>
    <dbReference type="NCBI Taxonomy" id="249248"/>
    <lineage>
        <taxon>Eukaryota</taxon>
        <taxon>Metazoa</taxon>
        <taxon>Spiralia</taxon>
        <taxon>Gnathifera</taxon>
        <taxon>Rotifera</taxon>
        <taxon>Eurotatoria</taxon>
        <taxon>Bdelloidea</taxon>
        <taxon>Adinetida</taxon>
        <taxon>Adinetidae</taxon>
        <taxon>Adineta</taxon>
    </lineage>
</organism>
<name>A0A815B4C6_ADIRI</name>
<dbReference type="Proteomes" id="UP000663852">
    <property type="component" value="Unassembled WGS sequence"/>
</dbReference>
<reference evidence="1" key="1">
    <citation type="submission" date="2021-02" db="EMBL/GenBank/DDBJ databases">
        <authorList>
            <person name="Nowell W R."/>
        </authorList>
    </citation>
    <scope>NUCLEOTIDE SEQUENCE</scope>
</reference>
<comment type="caution">
    <text evidence="1">The sequence shown here is derived from an EMBL/GenBank/DDBJ whole genome shotgun (WGS) entry which is preliminary data.</text>
</comment>
<evidence type="ECO:0000313" key="2">
    <source>
        <dbReference type="Proteomes" id="UP000663852"/>
    </source>
</evidence>
<proteinExistence type="predicted"/>
<protein>
    <submittedName>
        <fullName evidence="1">Uncharacterized protein</fullName>
    </submittedName>
</protein>
<sequence length="105" mass="12461">MIDSPWKYFVSSYEILTCYIKVHWNWYSPLVMTDNDDITSPTIDDNSTAYMSNILHTETFQPTYMSSCHYTSTSISNERIWVISSMFEVNANRFWPFPAFYQHSD</sequence>
<gene>
    <name evidence="1" type="ORF">EDS130_LOCUS28743</name>
</gene>